<reference evidence="12 13" key="1">
    <citation type="submission" date="2021-06" db="EMBL/GenBank/DDBJ databases">
        <authorList>
            <person name="Palmer J.M."/>
        </authorList>
    </citation>
    <scope>NUCLEOTIDE SEQUENCE [LARGE SCALE GENOMIC DNA]</scope>
    <source>
        <strain evidence="12 13">CL_MEX2019</strain>
        <tissue evidence="12">Muscle</tissue>
    </source>
</reference>
<feature type="domain" description="WWE" evidence="11">
    <location>
        <begin position="613"/>
        <end position="696"/>
    </location>
</feature>
<sequence length="699" mass="79926">MMASACESDEETYSGSESEASDDLDSEQQSDSEDEFQAYTKPPCKYYNRGGCKDGARCSYLHVCKYFLTGSCRYGSSCKLNHSVGGRRSAGASGRTEDQHAASNPQLTDGRPYQWQINDGKGWKDVGNDHIIEAQYSLPHSKSIKIYNTPYGAVNIDFSRMRVYGKNLRVRRLDDGNTMWFWYCTLNRKWMKYGDKDSKGNQGPVKSSDIERKFHSDPKSSFTFTSGGETFEIKFPEMQQVGKKKKRKVTRRPSFRPQQAGIGATQLTLPLQRISLGSKPQWKFEGDRGAWHDFKHRSGTATECSVTSDEIERKYQQNPTDCMMFKVKGQSYKLDFRAMTQINEKTKHTRRIKRVLLKSIRTMSGSHYEWQLLTGIQWLKIDNDHVIETHYCQPGAKGITINTSLGKVFIDFDELQTDNAALRVQRLSFVPQGQTEDIGWYFRDDSLWCEYGSQSSSMSSSSISSKDIETHFTQNPQGVLQFSVGSTRYSLDFSTMTQTNLTTGLHRNVRRRPKFTLSDASITSISSMPLTSQSNLYNHSFKWEFMGDEGQWTEYQTHICSLDNTTIENQYQQNPQGQVQFIINKFSYILDFAKMCQVNQNIGTKRSVRRSPVYGAQSSSLGTNVCWQFQDIDGRWKDYSKGYGQCSISSLDIELQYQQNASGTIIFTTSRFSYELNLSAMTQRNLSTNTTRSVRRLLQ</sequence>
<dbReference type="Pfam" id="PF18044">
    <property type="entry name" value="zf-CCCH_4"/>
    <property type="match status" value="1"/>
</dbReference>
<dbReference type="SUPFAM" id="SSF90229">
    <property type="entry name" value="CCCH zinc finger"/>
    <property type="match status" value="1"/>
</dbReference>
<dbReference type="InterPro" id="IPR036855">
    <property type="entry name" value="Znf_CCCH_sf"/>
</dbReference>
<keyword evidence="6" id="KW-0539">Nucleus</keyword>
<evidence type="ECO:0000256" key="4">
    <source>
        <dbReference type="ARBA" id="ARBA00022771"/>
    </source>
</evidence>
<evidence type="ECO:0000256" key="5">
    <source>
        <dbReference type="ARBA" id="ARBA00022833"/>
    </source>
</evidence>
<dbReference type="PROSITE" id="PS50103">
    <property type="entry name" value="ZF_C3H1"/>
    <property type="match status" value="2"/>
</dbReference>
<feature type="domain" description="WWE" evidence="11">
    <location>
        <begin position="529"/>
        <end position="610"/>
    </location>
</feature>
<accession>A0ABU7CRS2</accession>
<dbReference type="SUPFAM" id="SSF117839">
    <property type="entry name" value="WWE domain"/>
    <property type="match status" value="5"/>
</dbReference>
<evidence type="ECO:0000256" key="9">
    <source>
        <dbReference type="SAM" id="MobiDB-lite"/>
    </source>
</evidence>
<dbReference type="Gene3D" id="3.30.720.50">
    <property type="match status" value="5"/>
</dbReference>
<dbReference type="InterPro" id="IPR051712">
    <property type="entry name" value="ARTD-AVP"/>
</dbReference>
<evidence type="ECO:0000256" key="3">
    <source>
        <dbReference type="ARBA" id="ARBA00022723"/>
    </source>
</evidence>
<dbReference type="Gene3D" id="4.10.1000.10">
    <property type="entry name" value="Zinc finger, CCCH-type"/>
    <property type="match status" value="1"/>
</dbReference>
<feature type="domain" description="WWE" evidence="11">
    <location>
        <begin position="426"/>
        <end position="511"/>
    </location>
</feature>
<dbReference type="Pfam" id="PF02825">
    <property type="entry name" value="WWE"/>
    <property type="match status" value="5"/>
</dbReference>
<name>A0ABU7CRS2_9TELE</name>
<dbReference type="PROSITE" id="PS50918">
    <property type="entry name" value="WWE"/>
    <property type="match status" value="5"/>
</dbReference>
<feature type="region of interest" description="Disordered" evidence="9">
    <location>
        <begin position="196"/>
        <end position="221"/>
    </location>
</feature>
<dbReference type="Pfam" id="PF23466">
    <property type="entry name" value="WWE_4"/>
    <property type="match status" value="2"/>
</dbReference>
<evidence type="ECO:0000256" key="2">
    <source>
        <dbReference type="ARBA" id="ARBA00004906"/>
    </source>
</evidence>
<evidence type="ECO:0000256" key="7">
    <source>
        <dbReference type="ARBA" id="ARBA00024347"/>
    </source>
</evidence>
<evidence type="ECO:0000256" key="1">
    <source>
        <dbReference type="ARBA" id="ARBA00004123"/>
    </source>
</evidence>
<evidence type="ECO:0000256" key="8">
    <source>
        <dbReference type="PROSITE-ProRule" id="PRU00723"/>
    </source>
</evidence>
<organism evidence="12 13">
    <name type="scientific">Characodon lateralis</name>
    <dbReference type="NCBI Taxonomy" id="208331"/>
    <lineage>
        <taxon>Eukaryota</taxon>
        <taxon>Metazoa</taxon>
        <taxon>Chordata</taxon>
        <taxon>Craniata</taxon>
        <taxon>Vertebrata</taxon>
        <taxon>Euteleostomi</taxon>
        <taxon>Actinopterygii</taxon>
        <taxon>Neopterygii</taxon>
        <taxon>Teleostei</taxon>
        <taxon>Neoteleostei</taxon>
        <taxon>Acanthomorphata</taxon>
        <taxon>Ovalentaria</taxon>
        <taxon>Atherinomorphae</taxon>
        <taxon>Cyprinodontiformes</taxon>
        <taxon>Goodeidae</taxon>
        <taxon>Characodon</taxon>
    </lineage>
</organism>
<keyword evidence="13" id="KW-1185">Reference proteome</keyword>
<dbReference type="PANTHER" id="PTHR45740:SF14">
    <property type="entry name" value="NOVEL PROTEIN"/>
    <property type="match status" value="1"/>
</dbReference>
<dbReference type="InterPro" id="IPR041367">
    <property type="entry name" value="Znf-CCCH_4"/>
</dbReference>
<dbReference type="InterPro" id="IPR004170">
    <property type="entry name" value="WWE_dom"/>
</dbReference>
<evidence type="ECO:0000256" key="6">
    <source>
        <dbReference type="ARBA" id="ARBA00023242"/>
    </source>
</evidence>
<comment type="pathway">
    <text evidence="2">Protein modification; protein ubiquitination.</text>
</comment>
<feature type="region of interest" description="Disordered" evidence="9">
    <location>
        <begin position="87"/>
        <end position="111"/>
    </location>
</feature>
<evidence type="ECO:0000313" key="13">
    <source>
        <dbReference type="Proteomes" id="UP001352852"/>
    </source>
</evidence>
<feature type="region of interest" description="Disordered" evidence="9">
    <location>
        <begin position="1"/>
        <end position="35"/>
    </location>
</feature>
<dbReference type="InterPro" id="IPR018123">
    <property type="entry name" value="WWE-dom_subgr"/>
</dbReference>
<feature type="domain" description="C3H1-type" evidence="10">
    <location>
        <begin position="38"/>
        <end position="65"/>
    </location>
</feature>
<proteinExistence type="inferred from homology"/>
<feature type="zinc finger region" description="C3H1-type" evidence="8">
    <location>
        <begin position="38"/>
        <end position="65"/>
    </location>
</feature>
<dbReference type="InterPro" id="IPR037197">
    <property type="entry name" value="WWE_dom_sf"/>
</dbReference>
<dbReference type="SMART" id="SM00356">
    <property type="entry name" value="ZnF_C3H1"/>
    <property type="match status" value="2"/>
</dbReference>
<dbReference type="InterPro" id="IPR000571">
    <property type="entry name" value="Znf_CCCH"/>
</dbReference>
<feature type="compositionally biased region" description="Basic and acidic residues" evidence="9">
    <location>
        <begin position="208"/>
        <end position="218"/>
    </location>
</feature>
<evidence type="ECO:0000259" key="11">
    <source>
        <dbReference type="PROSITE" id="PS50918"/>
    </source>
</evidence>
<keyword evidence="3 8" id="KW-0479">Metal-binding</keyword>
<dbReference type="EMBL" id="JAHUTJ010000830">
    <property type="protein sequence ID" value="MED6264174.1"/>
    <property type="molecule type" value="Genomic_DNA"/>
</dbReference>
<dbReference type="PANTHER" id="PTHR45740">
    <property type="entry name" value="POLY [ADP-RIBOSE] POLYMERASE"/>
    <property type="match status" value="1"/>
</dbReference>
<keyword evidence="4 8" id="KW-0863">Zinc-finger</keyword>
<gene>
    <name evidence="12" type="ORF">CHARACLAT_012130</name>
</gene>
<protein>
    <submittedName>
        <fullName evidence="12">Uncharacterized protein</fullName>
    </submittedName>
</protein>
<feature type="zinc finger region" description="C3H1-type" evidence="8">
    <location>
        <begin position="66"/>
        <end position="85"/>
    </location>
</feature>
<feature type="domain" description="C3H1-type" evidence="10">
    <location>
        <begin position="66"/>
        <end position="85"/>
    </location>
</feature>
<comment type="subcellular location">
    <subcellularLocation>
        <location evidence="1">Nucleus</location>
    </subcellularLocation>
</comment>
<feature type="domain" description="WWE" evidence="11">
    <location>
        <begin position="166"/>
        <end position="256"/>
    </location>
</feature>
<comment type="caution">
    <text evidence="12">The sequence shown here is derived from an EMBL/GenBank/DDBJ whole genome shotgun (WGS) entry which is preliminary data.</text>
</comment>
<dbReference type="Proteomes" id="UP001352852">
    <property type="component" value="Unassembled WGS sequence"/>
</dbReference>
<evidence type="ECO:0000259" key="10">
    <source>
        <dbReference type="PROSITE" id="PS50103"/>
    </source>
</evidence>
<comment type="similarity">
    <text evidence="7">Belongs to the ARTD/PARP family.</text>
</comment>
<keyword evidence="5 8" id="KW-0862">Zinc</keyword>
<feature type="domain" description="WWE" evidence="11">
    <location>
        <begin position="266"/>
        <end position="354"/>
    </location>
</feature>
<evidence type="ECO:0000313" key="12">
    <source>
        <dbReference type="EMBL" id="MED6264174.1"/>
    </source>
</evidence>
<feature type="compositionally biased region" description="Acidic residues" evidence="9">
    <location>
        <begin position="19"/>
        <end position="35"/>
    </location>
</feature>
<dbReference type="SMART" id="SM00678">
    <property type="entry name" value="WWE"/>
    <property type="match status" value="3"/>
</dbReference>